<dbReference type="SUPFAM" id="SSF53098">
    <property type="entry name" value="Ribonuclease H-like"/>
    <property type="match status" value="1"/>
</dbReference>
<gene>
    <name evidence="2" type="primary">AVEN_128653_1</name>
    <name evidence="2" type="ORF">CDAR_530981</name>
</gene>
<comment type="caution">
    <text evidence="2">The sequence shown here is derived from an EMBL/GenBank/DDBJ whole genome shotgun (WGS) entry which is preliminary data.</text>
</comment>
<evidence type="ECO:0000313" key="3">
    <source>
        <dbReference type="Proteomes" id="UP001054837"/>
    </source>
</evidence>
<reference evidence="2 3" key="1">
    <citation type="submission" date="2021-06" db="EMBL/GenBank/DDBJ databases">
        <title>Caerostris darwini draft genome.</title>
        <authorList>
            <person name="Kono N."/>
            <person name="Arakawa K."/>
        </authorList>
    </citation>
    <scope>NUCLEOTIDE SEQUENCE [LARGE SCALE GENOMIC DNA]</scope>
</reference>
<evidence type="ECO:0000259" key="1">
    <source>
        <dbReference type="PROSITE" id="PS50879"/>
    </source>
</evidence>
<dbReference type="AlphaFoldDB" id="A0AAV4VU39"/>
<keyword evidence="3" id="KW-1185">Reference proteome</keyword>
<name>A0AAV4VU39_9ARAC</name>
<dbReference type="Proteomes" id="UP001054837">
    <property type="component" value="Unassembled WGS sequence"/>
</dbReference>
<proteinExistence type="predicted"/>
<feature type="domain" description="RNase H type-1" evidence="1">
    <location>
        <begin position="1"/>
        <end position="72"/>
    </location>
</feature>
<dbReference type="GO" id="GO:0003676">
    <property type="term" value="F:nucleic acid binding"/>
    <property type="evidence" value="ECO:0007669"/>
    <property type="project" value="InterPro"/>
</dbReference>
<evidence type="ECO:0000313" key="2">
    <source>
        <dbReference type="EMBL" id="GIY73321.1"/>
    </source>
</evidence>
<dbReference type="InterPro" id="IPR036397">
    <property type="entry name" value="RNaseH_sf"/>
</dbReference>
<sequence>MAINQIKEAHIITDSRSVLQALDNINNIDPLIIPFRNSINRLDGKIHLHWIKAHAGFAGNERADVLAKSAINKPSIDIQVNFTPTIVKRLLHKHTMAEWQTRWLQSIEGREVFELYKEVKENRIQGDFFLNQLITGHGTIGTHQARIFNKSPSCQCGHPTEDRKHIIYQCPQWNNIRS</sequence>
<dbReference type="InterPro" id="IPR002156">
    <property type="entry name" value="RNaseH_domain"/>
</dbReference>
<dbReference type="PROSITE" id="PS50879">
    <property type="entry name" value="RNASE_H_1"/>
    <property type="match status" value="1"/>
</dbReference>
<protein>
    <submittedName>
        <fullName evidence="2">RNase H domain-containing protein</fullName>
    </submittedName>
</protein>
<dbReference type="GO" id="GO:0004523">
    <property type="term" value="F:RNA-DNA hybrid ribonuclease activity"/>
    <property type="evidence" value="ECO:0007669"/>
    <property type="project" value="InterPro"/>
</dbReference>
<dbReference type="InterPro" id="IPR012337">
    <property type="entry name" value="RNaseH-like_sf"/>
</dbReference>
<dbReference type="EMBL" id="BPLQ01013598">
    <property type="protein sequence ID" value="GIY73321.1"/>
    <property type="molecule type" value="Genomic_DNA"/>
</dbReference>
<dbReference type="Gene3D" id="3.30.420.10">
    <property type="entry name" value="Ribonuclease H-like superfamily/Ribonuclease H"/>
    <property type="match status" value="1"/>
</dbReference>
<dbReference type="Pfam" id="PF00075">
    <property type="entry name" value="RNase_H"/>
    <property type="match status" value="1"/>
</dbReference>
<accession>A0AAV4VU39</accession>
<organism evidence="2 3">
    <name type="scientific">Caerostris darwini</name>
    <dbReference type="NCBI Taxonomy" id="1538125"/>
    <lineage>
        <taxon>Eukaryota</taxon>
        <taxon>Metazoa</taxon>
        <taxon>Ecdysozoa</taxon>
        <taxon>Arthropoda</taxon>
        <taxon>Chelicerata</taxon>
        <taxon>Arachnida</taxon>
        <taxon>Araneae</taxon>
        <taxon>Araneomorphae</taxon>
        <taxon>Entelegynae</taxon>
        <taxon>Araneoidea</taxon>
        <taxon>Araneidae</taxon>
        <taxon>Caerostris</taxon>
    </lineage>
</organism>